<evidence type="ECO:0000256" key="5">
    <source>
        <dbReference type="ARBA" id="ARBA00022694"/>
    </source>
</evidence>
<comment type="caution">
    <text evidence="7">Lacks conserved residue(s) required for the propagation of feature annotation.</text>
</comment>
<evidence type="ECO:0000256" key="3">
    <source>
        <dbReference type="ARBA" id="ARBA00022679"/>
    </source>
</evidence>
<dbReference type="Pfam" id="PF00588">
    <property type="entry name" value="SpoU_methylase"/>
    <property type="match status" value="1"/>
</dbReference>
<name>A0ABP8MX01_9BACT</name>
<protein>
    <recommendedName>
        <fullName evidence="7">tRNA (guanosine(18)-2'-O)-methyltransferase</fullName>
        <ecNumber evidence="7">2.1.1.34</ecNumber>
    </recommendedName>
    <alternativeName>
        <fullName evidence="7">tRNA [Gm18] methyltransferase</fullName>
    </alternativeName>
</protein>
<keyword evidence="6 7" id="KW-0694">RNA-binding</keyword>
<dbReference type="Proteomes" id="UP001501410">
    <property type="component" value="Unassembled WGS sequence"/>
</dbReference>
<organism evidence="9 10">
    <name type="scientific">Rurimicrobium arvi</name>
    <dbReference type="NCBI Taxonomy" id="2049916"/>
    <lineage>
        <taxon>Bacteria</taxon>
        <taxon>Pseudomonadati</taxon>
        <taxon>Bacteroidota</taxon>
        <taxon>Chitinophagia</taxon>
        <taxon>Chitinophagales</taxon>
        <taxon>Chitinophagaceae</taxon>
        <taxon>Rurimicrobium</taxon>
    </lineage>
</organism>
<dbReference type="InterPro" id="IPR029026">
    <property type="entry name" value="tRNA_m1G_MTases_N"/>
</dbReference>
<dbReference type="RefSeq" id="WP_344826207.1">
    <property type="nucleotide sequence ID" value="NZ_BAABEZ010000022.1"/>
</dbReference>
<evidence type="ECO:0000256" key="2">
    <source>
        <dbReference type="ARBA" id="ARBA00022603"/>
    </source>
</evidence>
<dbReference type="EC" id="2.1.1.34" evidence="7"/>
<feature type="binding site" evidence="7">
    <location>
        <position position="141"/>
    </location>
    <ligand>
        <name>S-adenosyl-L-methionine</name>
        <dbReference type="ChEBI" id="CHEBI:59789"/>
    </ligand>
</feature>
<accession>A0ABP8MX01</accession>
<comment type="function">
    <text evidence="7">Catalyzes the 2'-O methylation of guanosine at position 18 in tRNA.</text>
</comment>
<evidence type="ECO:0000256" key="1">
    <source>
        <dbReference type="ARBA" id="ARBA00022555"/>
    </source>
</evidence>
<dbReference type="SUPFAM" id="SSF75217">
    <property type="entry name" value="alpha/beta knot"/>
    <property type="match status" value="1"/>
</dbReference>
<keyword evidence="5 7" id="KW-0819">tRNA processing</keyword>
<proteinExistence type="inferred from homology"/>
<reference evidence="10" key="1">
    <citation type="journal article" date="2019" name="Int. J. Syst. Evol. Microbiol.">
        <title>The Global Catalogue of Microorganisms (GCM) 10K type strain sequencing project: providing services to taxonomists for standard genome sequencing and annotation.</title>
        <authorList>
            <consortium name="The Broad Institute Genomics Platform"/>
            <consortium name="The Broad Institute Genome Sequencing Center for Infectious Disease"/>
            <person name="Wu L."/>
            <person name="Ma J."/>
        </authorList>
    </citation>
    <scope>NUCLEOTIDE SEQUENCE [LARGE SCALE GENOMIC DNA]</scope>
    <source>
        <strain evidence="10">JCM 31921</strain>
    </source>
</reference>
<dbReference type="PANTHER" id="PTHR43453:SF1">
    <property type="entry name" value="TRNA_RRNA METHYLTRANSFERASE SPOU TYPE DOMAIN-CONTAINING PROTEIN"/>
    <property type="match status" value="1"/>
</dbReference>
<keyword evidence="3 7" id="KW-0808">Transferase</keyword>
<comment type="catalytic activity">
    <reaction evidence="7">
        <text>guanosine(18) in tRNA + S-adenosyl-L-methionine = 2'-O-methylguanosine(18) in tRNA + S-adenosyl-L-homocysteine + H(+)</text>
        <dbReference type="Rhea" id="RHEA:20077"/>
        <dbReference type="Rhea" id="RHEA-COMP:10190"/>
        <dbReference type="Rhea" id="RHEA-COMP:10192"/>
        <dbReference type="ChEBI" id="CHEBI:15378"/>
        <dbReference type="ChEBI" id="CHEBI:57856"/>
        <dbReference type="ChEBI" id="CHEBI:59789"/>
        <dbReference type="ChEBI" id="CHEBI:74269"/>
        <dbReference type="ChEBI" id="CHEBI:74445"/>
        <dbReference type="EC" id="2.1.1.34"/>
    </reaction>
</comment>
<dbReference type="EMBL" id="BAABEZ010000022">
    <property type="protein sequence ID" value="GAA4455698.1"/>
    <property type="molecule type" value="Genomic_DNA"/>
</dbReference>
<gene>
    <name evidence="7" type="primary">trmH</name>
    <name evidence="9" type="ORF">GCM10023092_19800</name>
</gene>
<evidence type="ECO:0000259" key="8">
    <source>
        <dbReference type="Pfam" id="PF00588"/>
    </source>
</evidence>
<evidence type="ECO:0000313" key="10">
    <source>
        <dbReference type="Proteomes" id="UP001501410"/>
    </source>
</evidence>
<dbReference type="InterPro" id="IPR033671">
    <property type="entry name" value="TrmH"/>
</dbReference>
<keyword evidence="2 7" id="KW-0489">Methyltransferase</keyword>
<dbReference type="InterPro" id="IPR029028">
    <property type="entry name" value="Alpha/beta_knot_MTases"/>
</dbReference>
<evidence type="ECO:0000256" key="6">
    <source>
        <dbReference type="ARBA" id="ARBA00022884"/>
    </source>
</evidence>
<keyword evidence="4 7" id="KW-0949">S-adenosyl-L-methionine</keyword>
<evidence type="ECO:0000313" key="9">
    <source>
        <dbReference type="EMBL" id="GAA4455698.1"/>
    </source>
</evidence>
<dbReference type="Gene3D" id="3.40.1280.10">
    <property type="match status" value="1"/>
</dbReference>
<dbReference type="CDD" id="cd18092">
    <property type="entry name" value="SpoU-like_TrmH"/>
    <property type="match status" value="1"/>
</dbReference>
<dbReference type="PANTHER" id="PTHR43453">
    <property type="entry name" value="RRNA METHYLASE-LIKE"/>
    <property type="match status" value="1"/>
</dbReference>
<comment type="similarity">
    <text evidence="7">Belongs to the class IV-like SAM-binding methyltransferase superfamily. RNA methyltransferase TrmH family.</text>
</comment>
<evidence type="ECO:0000256" key="7">
    <source>
        <dbReference type="HAMAP-Rule" id="MF_02060"/>
    </source>
</evidence>
<feature type="domain" description="tRNA/rRNA methyltransferase SpoU type" evidence="8">
    <location>
        <begin position="20"/>
        <end position="161"/>
    </location>
</feature>
<comment type="caution">
    <text evidence="9">The sequence shown here is derived from an EMBL/GenBank/DDBJ whole genome shotgun (WGS) entry which is preliminary data.</text>
</comment>
<feature type="binding site" evidence="7">
    <location>
        <position position="98"/>
    </location>
    <ligand>
        <name>S-adenosyl-L-methionine</name>
        <dbReference type="ChEBI" id="CHEBI:59789"/>
    </ligand>
</feature>
<sequence length="205" mass="22991">MRPERKARFEEVLANRQGSLVLLLENVKDPHNVAAILRSADSVGVQDIYLLDTDNREIELAGRRAARSAEIWTSIHSYNNLPDCVAAIRNRGYKIWGTHLGSGAHSLYEMDLTGRIALAFGNERYGLSNELLDHCEDNFMIPQKGMIRSLNVSVACAVTLYEAYRQRQAAGMYDGGGGLDVAHKKELYARWTERYNSQSEKGSID</sequence>
<feature type="binding site" evidence="7">
    <location>
        <position position="150"/>
    </location>
    <ligand>
        <name>S-adenosyl-L-methionine</name>
        <dbReference type="ChEBI" id="CHEBI:59789"/>
    </ligand>
</feature>
<dbReference type="InterPro" id="IPR001537">
    <property type="entry name" value="SpoU_MeTrfase"/>
</dbReference>
<keyword evidence="10" id="KW-1185">Reference proteome</keyword>
<keyword evidence="1 7" id="KW-0820">tRNA-binding</keyword>
<dbReference type="HAMAP" id="MF_02060">
    <property type="entry name" value="tRNA_methyltr_TrmH"/>
    <property type="match status" value="1"/>
</dbReference>
<evidence type="ECO:0000256" key="4">
    <source>
        <dbReference type="ARBA" id="ARBA00022691"/>
    </source>
</evidence>